<feature type="domain" description="C2H2-type" evidence="11">
    <location>
        <begin position="6"/>
        <end position="36"/>
    </location>
</feature>
<dbReference type="GO" id="GO:0008270">
    <property type="term" value="F:zinc ion binding"/>
    <property type="evidence" value="ECO:0007669"/>
    <property type="project" value="UniProtKB-KW"/>
</dbReference>
<evidence type="ECO:0000313" key="13">
    <source>
        <dbReference type="Proteomes" id="UP000253551"/>
    </source>
</evidence>
<dbReference type="SUPFAM" id="SSF57667">
    <property type="entry name" value="beta-beta-alpha zinc fingers"/>
    <property type="match status" value="2"/>
</dbReference>
<dbReference type="Pfam" id="PF00096">
    <property type="entry name" value="zf-C2H2"/>
    <property type="match status" value="1"/>
</dbReference>
<proteinExistence type="inferred from homology"/>
<feature type="compositionally biased region" description="Polar residues" evidence="10">
    <location>
        <begin position="384"/>
        <end position="401"/>
    </location>
</feature>
<dbReference type="GO" id="GO:0005634">
    <property type="term" value="C:nucleus"/>
    <property type="evidence" value="ECO:0007669"/>
    <property type="project" value="UniProtKB-SubCell"/>
</dbReference>
<feature type="region of interest" description="Disordered" evidence="10">
    <location>
        <begin position="316"/>
        <end position="346"/>
    </location>
</feature>
<evidence type="ECO:0000256" key="5">
    <source>
        <dbReference type="ARBA" id="ARBA00022771"/>
    </source>
</evidence>
<evidence type="ECO:0000313" key="12">
    <source>
        <dbReference type="EMBL" id="RCH98442.1"/>
    </source>
</evidence>
<feature type="domain" description="C2H2-type" evidence="11">
    <location>
        <begin position="72"/>
        <end position="99"/>
    </location>
</feature>
<dbReference type="SMART" id="SM00355">
    <property type="entry name" value="ZnF_C2H2"/>
    <property type="match status" value="3"/>
</dbReference>
<keyword evidence="5 9" id="KW-0863">Zinc-finger</keyword>
<evidence type="ECO:0000256" key="2">
    <source>
        <dbReference type="ARBA" id="ARBA00022491"/>
    </source>
</evidence>
<evidence type="ECO:0000259" key="11">
    <source>
        <dbReference type="PROSITE" id="PS50157"/>
    </source>
</evidence>
<keyword evidence="2" id="KW-0678">Repressor</keyword>
<comment type="similarity">
    <text evidence="8">Belongs to the pacC/RIM101 family.</text>
</comment>
<protein>
    <recommendedName>
        <fullName evidence="11">C2H2-type domain-containing protein</fullName>
    </recommendedName>
</protein>
<feature type="compositionally biased region" description="Polar residues" evidence="10">
    <location>
        <begin position="464"/>
        <end position="492"/>
    </location>
</feature>
<evidence type="ECO:0000256" key="6">
    <source>
        <dbReference type="ARBA" id="ARBA00022833"/>
    </source>
</evidence>
<gene>
    <name evidence="12" type="ORF">CU098_010241</name>
</gene>
<keyword evidence="3" id="KW-0479">Metal-binding</keyword>
<dbReference type="Proteomes" id="UP000253551">
    <property type="component" value="Unassembled WGS sequence"/>
</dbReference>
<dbReference type="AlphaFoldDB" id="A0A367K883"/>
<dbReference type="PANTHER" id="PTHR47257">
    <property type="entry name" value="PH-RESPONSE TRANSCRIPTION FACTOR PACC/RIM101"/>
    <property type="match status" value="1"/>
</dbReference>
<keyword evidence="4" id="KW-0677">Repeat</keyword>
<accession>A0A367K883</accession>
<feature type="domain" description="C2H2-type" evidence="11">
    <location>
        <begin position="42"/>
        <end position="71"/>
    </location>
</feature>
<dbReference type="PROSITE" id="PS00028">
    <property type="entry name" value="ZINC_FINGER_C2H2_1"/>
    <property type="match status" value="2"/>
</dbReference>
<feature type="region of interest" description="Disordered" evidence="10">
    <location>
        <begin position="371"/>
        <end position="418"/>
    </location>
</feature>
<feature type="region of interest" description="Disordered" evidence="10">
    <location>
        <begin position="439"/>
        <end position="495"/>
    </location>
</feature>
<feature type="region of interest" description="Disordered" evidence="10">
    <location>
        <begin position="104"/>
        <end position="143"/>
    </location>
</feature>
<dbReference type="Gene3D" id="3.30.160.60">
    <property type="entry name" value="Classic Zinc Finger"/>
    <property type="match status" value="2"/>
</dbReference>
<evidence type="ECO:0000256" key="8">
    <source>
        <dbReference type="ARBA" id="ARBA00038089"/>
    </source>
</evidence>
<dbReference type="InterPro" id="IPR036236">
    <property type="entry name" value="Znf_C2H2_sf"/>
</dbReference>
<dbReference type="InterPro" id="IPR013087">
    <property type="entry name" value="Znf_C2H2_type"/>
</dbReference>
<evidence type="ECO:0000256" key="1">
    <source>
        <dbReference type="ARBA" id="ARBA00004123"/>
    </source>
</evidence>
<keyword evidence="6" id="KW-0862">Zinc</keyword>
<evidence type="ECO:0000256" key="4">
    <source>
        <dbReference type="ARBA" id="ARBA00022737"/>
    </source>
</evidence>
<dbReference type="InterPro" id="IPR050806">
    <property type="entry name" value="pacC/RIM101"/>
</dbReference>
<sequence length="540" mass="61600">MSRFQFPCHWSICEHSFDTPEELFNHLSDEHVGRKATNNLCLKCQWNNCGTIAAKRDHLASHLRVHLPLKPHQCSVCNKGFKRPQDLKKHERIHTVEHQATLLSNQPGYKPIRRRKKQQPTKTETKNYKRMTLPSPKGSSEHLSDLSSCSPSFSFKDPARFAENYFYDPFLETKDNYYPSGFLQDPIQDLIDDVLHNRFLPNYDSDMMERLNAIAPLIEHDEASHLKLPCEPDAIPALQNWLEQLSANILEDNVVYPTMLSSVPSALSTPSFQQQQQQQSDSTRFMPDEEYNLYPILSENNLSPLPSHKPYYNSTIFSTSSHQPETSASESSMANTPPSYEGFRLETPKNMKPQLWSPGYILSPLTSIPSASQRSFEKRPHYYTPSQPMDVTHSPQQNPELNTLGPHTVSNPKIEPVSTTSFIDKKELVQMMNVFSSSQSDIEYKKKNQSSPKKSPERTPPASPLSTKSLPSVSSFQSNTSNAEFMCPSSNTEENKTIRSPYASLVDLVQNMKVEDEKLAKRRHAMVVNQLWKAISQYAY</sequence>
<dbReference type="PANTHER" id="PTHR47257:SF1">
    <property type="entry name" value="PH-RESPONSE TRANSCRIPTION FACTOR PACC_RIM101"/>
    <property type="match status" value="1"/>
</dbReference>
<keyword evidence="7" id="KW-0539">Nucleus</keyword>
<evidence type="ECO:0000256" key="3">
    <source>
        <dbReference type="ARBA" id="ARBA00022723"/>
    </source>
</evidence>
<dbReference type="EMBL" id="PJQM01002067">
    <property type="protein sequence ID" value="RCH98442.1"/>
    <property type="molecule type" value="Genomic_DNA"/>
</dbReference>
<evidence type="ECO:0000256" key="10">
    <source>
        <dbReference type="SAM" id="MobiDB-lite"/>
    </source>
</evidence>
<feature type="compositionally biased region" description="Polar residues" evidence="10">
    <location>
        <begin position="316"/>
        <end position="338"/>
    </location>
</feature>
<comment type="caution">
    <text evidence="12">The sequence shown here is derived from an EMBL/GenBank/DDBJ whole genome shotgun (WGS) entry which is preliminary data.</text>
</comment>
<comment type="subcellular location">
    <subcellularLocation>
        <location evidence="1">Nucleus</location>
    </subcellularLocation>
</comment>
<evidence type="ECO:0000256" key="9">
    <source>
        <dbReference type="PROSITE-ProRule" id="PRU00042"/>
    </source>
</evidence>
<name>A0A367K883_RHIST</name>
<evidence type="ECO:0000256" key="7">
    <source>
        <dbReference type="ARBA" id="ARBA00023242"/>
    </source>
</evidence>
<dbReference type="STRING" id="4846.A0A367K883"/>
<dbReference type="GO" id="GO:0045944">
    <property type="term" value="P:positive regulation of transcription by RNA polymerase II"/>
    <property type="evidence" value="ECO:0007669"/>
    <property type="project" value="TreeGrafter"/>
</dbReference>
<reference evidence="12 13" key="1">
    <citation type="journal article" date="2018" name="G3 (Bethesda)">
        <title>Phylogenetic and Phylogenomic Definition of Rhizopus Species.</title>
        <authorList>
            <person name="Gryganskyi A.P."/>
            <person name="Golan J."/>
            <person name="Dolatabadi S."/>
            <person name="Mondo S."/>
            <person name="Robb S."/>
            <person name="Idnurm A."/>
            <person name="Muszewska A."/>
            <person name="Steczkiewicz K."/>
            <person name="Masonjones S."/>
            <person name="Liao H.L."/>
            <person name="Gajdeczka M.T."/>
            <person name="Anike F."/>
            <person name="Vuek A."/>
            <person name="Anishchenko I.M."/>
            <person name="Voigt K."/>
            <person name="de Hoog G.S."/>
            <person name="Smith M.E."/>
            <person name="Heitman J."/>
            <person name="Vilgalys R."/>
            <person name="Stajich J.E."/>
        </authorList>
    </citation>
    <scope>NUCLEOTIDE SEQUENCE [LARGE SCALE GENOMIC DNA]</scope>
    <source>
        <strain evidence="12 13">LSU 92-RS-03</strain>
    </source>
</reference>
<dbReference type="FunFam" id="3.30.160.60:FF:002343">
    <property type="entry name" value="Zinc finger protein 33A"/>
    <property type="match status" value="1"/>
</dbReference>
<dbReference type="OrthoDB" id="6155966at2759"/>
<dbReference type="PROSITE" id="PS50157">
    <property type="entry name" value="ZINC_FINGER_C2H2_2"/>
    <property type="match status" value="3"/>
</dbReference>
<keyword evidence="13" id="KW-1185">Reference proteome</keyword>
<organism evidence="12 13">
    <name type="scientific">Rhizopus stolonifer</name>
    <name type="common">Rhizopus nigricans</name>
    <dbReference type="NCBI Taxonomy" id="4846"/>
    <lineage>
        <taxon>Eukaryota</taxon>
        <taxon>Fungi</taxon>
        <taxon>Fungi incertae sedis</taxon>
        <taxon>Mucoromycota</taxon>
        <taxon>Mucoromycotina</taxon>
        <taxon>Mucoromycetes</taxon>
        <taxon>Mucorales</taxon>
        <taxon>Mucorineae</taxon>
        <taxon>Rhizopodaceae</taxon>
        <taxon>Rhizopus</taxon>
    </lineage>
</organism>